<dbReference type="PANTHER" id="PTHR16155">
    <property type="entry name" value="DED DOMAIN-CONTAINING PROTEIN"/>
    <property type="match status" value="1"/>
</dbReference>
<keyword evidence="2" id="KW-1185">Reference proteome</keyword>
<reference evidence="1" key="2">
    <citation type="submission" date="2025-09" db="UniProtKB">
        <authorList>
            <consortium name="Ensembl"/>
        </authorList>
    </citation>
    <scope>IDENTIFICATION</scope>
</reference>
<organism evidence="1 2">
    <name type="scientific">Neogobius melanostomus</name>
    <name type="common">round goby</name>
    <dbReference type="NCBI Taxonomy" id="47308"/>
    <lineage>
        <taxon>Eukaryota</taxon>
        <taxon>Metazoa</taxon>
        <taxon>Chordata</taxon>
        <taxon>Craniata</taxon>
        <taxon>Vertebrata</taxon>
        <taxon>Euteleostomi</taxon>
        <taxon>Actinopterygii</taxon>
        <taxon>Neopterygii</taxon>
        <taxon>Teleostei</taxon>
        <taxon>Neoteleostei</taxon>
        <taxon>Acanthomorphata</taxon>
        <taxon>Gobiaria</taxon>
        <taxon>Gobiiformes</taxon>
        <taxon>Gobioidei</taxon>
        <taxon>Gobiidae</taxon>
        <taxon>Benthophilinae</taxon>
        <taxon>Neogobiini</taxon>
        <taxon>Neogobius</taxon>
    </lineage>
</organism>
<dbReference type="PANTHER" id="PTHR16155:SF18">
    <property type="entry name" value="STERILE ALPHA MOTIF DOMAIN-CONTAINING PROTEIN 9-LIKE"/>
    <property type="match status" value="1"/>
</dbReference>
<reference evidence="1" key="1">
    <citation type="submission" date="2025-08" db="UniProtKB">
        <authorList>
            <consortium name="Ensembl"/>
        </authorList>
    </citation>
    <scope>IDENTIFICATION</scope>
</reference>
<dbReference type="Proteomes" id="UP000694523">
    <property type="component" value="Unplaced"/>
</dbReference>
<evidence type="ECO:0000313" key="2">
    <source>
        <dbReference type="Proteomes" id="UP000694523"/>
    </source>
</evidence>
<sequence>MHILWSLKNKFRCAVVKNQKATNNEIASQIRKLLTYGKQDQSGYTPVLLLTDNWYDIGDLKHSSRYSDNPNVCISAKLSPKEKDLFYKKYEELKDSHDNKDYIIDLVNNILKDLDVGSKQGRLLGFLALLNTYVHDSYMSLSLCEELMEIRNPLRRRETLEDKMNPYSTLLITFDVEEHGTYQAVRLLHQMIAENCLKVFKEHKLKLSDITVDLLYCENIYKTLMGKDFLTQFIQSMLVTRTRREQGDDKNTLFSPLIEDIQEEGVDKVTEVLERAVNRFDRSATLPQALARHMCLNEKDFDSALKWALDAQRKRSNSYMADTVGQVYRCNLKKIIEDSKEQSPESLDECLNLASKAVSAFKESQELAEKDEHHDPLDRHIKSRYTSYNVSGYLGETEVTMMLLDLITELPVFTATGRHSRDKMLQFLRGQHPLSSLCHHNDPQMNAIVDVLKGHERFLVSLKPGLKTNFTFFEDYFTYLRPRHVPVKRETVDEKNKRRMSQLFKKYINLFSCSEEEKLSEKVRNPKLSLQQEIVDHRRDLEMMQADSFAGLLQSLSHKDPKDTEDILVKWKFIVKNSGGRFPPTTDTVNYILANIVLHSVEPKSCLLKRYEELVTLLIDALQREGTHSNMSELYFLCMLLMWPSKDQPLKNFTEYSNITTYIASAKRSFSKRLVSCFHQEVLLLISSWENQVKLLRVKGHTVNGDIYVTYGTNTKIMIRSAFRGDIRSGCSREEVSFYIGFTLEGPVAYGVEYEN</sequence>
<dbReference type="AlphaFoldDB" id="A0A8C6SRS9"/>
<protein>
    <submittedName>
        <fullName evidence="1">Uncharacterized protein</fullName>
    </submittedName>
</protein>
<dbReference type="Ensembl" id="ENSNMLT00000011252.1">
    <property type="protein sequence ID" value="ENSNMLP00000009961.1"/>
    <property type="gene ID" value="ENSNMLG00000006893.1"/>
</dbReference>
<dbReference type="GO" id="GO:0005737">
    <property type="term" value="C:cytoplasm"/>
    <property type="evidence" value="ECO:0007669"/>
    <property type="project" value="TreeGrafter"/>
</dbReference>
<name>A0A8C6SRS9_9GOBI</name>
<proteinExistence type="predicted"/>
<accession>A0A8C6SRS9</accession>
<evidence type="ECO:0000313" key="1">
    <source>
        <dbReference type="Ensembl" id="ENSNMLP00000009961.1"/>
    </source>
</evidence>